<dbReference type="Proteomes" id="UP001519460">
    <property type="component" value="Unassembled WGS sequence"/>
</dbReference>
<comment type="caution">
    <text evidence="1">The sequence shown here is derived from an EMBL/GenBank/DDBJ whole genome shotgun (WGS) entry which is preliminary data.</text>
</comment>
<evidence type="ECO:0000313" key="1">
    <source>
        <dbReference type="EMBL" id="KAK7494062.1"/>
    </source>
</evidence>
<keyword evidence="2" id="KW-1185">Reference proteome</keyword>
<sequence>MHLVPAAVVIRRHGCLTQPPKTTSTDSKPHLDVELCEVVIKATGGFSRDSVTNVVHVYSSPHHLSESCLTDRTLLEHYTPSFPEGSSAWDLKEQRGINRCLR</sequence>
<gene>
    <name evidence="1" type="ORF">BaRGS_00014720</name>
</gene>
<evidence type="ECO:0000313" key="2">
    <source>
        <dbReference type="Proteomes" id="UP001519460"/>
    </source>
</evidence>
<protein>
    <submittedName>
        <fullName evidence="1">Uncharacterized protein</fullName>
    </submittedName>
</protein>
<dbReference type="EMBL" id="JACVVK020000087">
    <property type="protein sequence ID" value="KAK7494062.1"/>
    <property type="molecule type" value="Genomic_DNA"/>
</dbReference>
<name>A0ABD0L3Z6_9CAEN</name>
<dbReference type="AlphaFoldDB" id="A0ABD0L3Z6"/>
<reference evidence="1 2" key="1">
    <citation type="journal article" date="2023" name="Sci. Data">
        <title>Genome assembly of the Korean intertidal mud-creeper Batillaria attramentaria.</title>
        <authorList>
            <person name="Patra A.K."/>
            <person name="Ho P.T."/>
            <person name="Jun S."/>
            <person name="Lee S.J."/>
            <person name="Kim Y."/>
            <person name="Won Y.J."/>
        </authorList>
    </citation>
    <scope>NUCLEOTIDE SEQUENCE [LARGE SCALE GENOMIC DNA]</scope>
    <source>
        <strain evidence="1">Wonlab-2016</strain>
    </source>
</reference>
<accession>A0ABD0L3Z6</accession>
<organism evidence="1 2">
    <name type="scientific">Batillaria attramentaria</name>
    <dbReference type="NCBI Taxonomy" id="370345"/>
    <lineage>
        <taxon>Eukaryota</taxon>
        <taxon>Metazoa</taxon>
        <taxon>Spiralia</taxon>
        <taxon>Lophotrochozoa</taxon>
        <taxon>Mollusca</taxon>
        <taxon>Gastropoda</taxon>
        <taxon>Caenogastropoda</taxon>
        <taxon>Sorbeoconcha</taxon>
        <taxon>Cerithioidea</taxon>
        <taxon>Batillariidae</taxon>
        <taxon>Batillaria</taxon>
    </lineage>
</organism>
<proteinExistence type="predicted"/>